<accession>A0A8J6ARV7</accession>
<feature type="compositionally biased region" description="Basic residues" evidence="1">
    <location>
        <begin position="188"/>
        <end position="198"/>
    </location>
</feature>
<proteinExistence type="predicted"/>
<gene>
    <name evidence="2" type="ORF">J8273_8529</name>
</gene>
<evidence type="ECO:0000313" key="2">
    <source>
        <dbReference type="EMBL" id="KAG9389850.1"/>
    </source>
</evidence>
<dbReference type="EMBL" id="JAHDYR010000067">
    <property type="protein sequence ID" value="KAG9389850.1"/>
    <property type="molecule type" value="Genomic_DNA"/>
</dbReference>
<feature type="compositionally biased region" description="Basic residues" evidence="1">
    <location>
        <begin position="167"/>
        <end position="180"/>
    </location>
</feature>
<sequence length="198" mass="21979">MSYFLPRSTWSAEEYFAMRKKSCLPSETIIESFQGRSRQRDDMHRTIAFGTHSFHHEETIRAQYQVPPTSYQNATNTVHFSTPAPHPLGPQEQFDEPQPEFEENHSYDYEYNTAGIPSDGEDAEPQPQPVRPEPMTAGELEPEALRTPVAAAAAVEPSGDIEPKAVAAKKKKAGKKKKAAAKGTKTPGLRKKKVGVAK</sequence>
<organism evidence="2 3">
    <name type="scientific">Carpediemonas membranifera</name>
    <dbReference type="NCBI Taxonomy" id="201153"/>
    <lineage>
        <taxon>Eukaryota</taxon>
        <taxon>Metamonada</taxon>
        <taxon>Carpediemonas-like organisms</taxon>
        <taxon>Carpediemonas</taxon>
    </lineage>
</organism>
<reference evidence="2" key="1">
    <citation type="submission" date="2021-05" db="EMBL/GenBank/DDBJ databases">
        <title>A free-living protist that lacks canonical eukaryotic 1 DNA replication and segregation systems.</title>
        <authorList>
            <person name="Salas-Leiva D.E."/>
            <person name="Tromer E.C."/>
            <person name="Curtis B.A."/>
            <person name="Jerlstrom-Hultqvist J."/>
            <person name="Kolisko M."/>
            <person name="Yi Z."/>
            <person name="Salas-Leiva J.S."/>
            <person name="Gallot-Lavallee L."/>
            <person name="Kops G.J.P.L."/>
            <person name="Archibald J.M."/>
            <person name="Simpson A.G.B."/>
            <person name="Roger A.J."/>
        </authorList>
    </citation>
    <scope>NUCLEOTIDE SEQUENCE</scope>
    <source>
        <strain evidence="2">BICM</strain>
    </source>
</reference>
<evidence type="ECO:0000313" key="3">
    <source>
        <dbReference type="Proteomes" id="UP000717585"/>
    </source>
</evidence>
<keyword evidence="3" id="KW-1185">Reference proteome</keyword>
<evidence type="ECO:0000256" key="1">
    <source>
        <dbReference type="SAM" id="MobiDB-lite"/>
    </source>
</evidence>
<comment type="caution">
    <text evidence="2">The sequence shown here is derived from an EMBL/GenBank/DDBJ whole genome shotgun (WGS) entry which is preliminary data.</text>
</comment>
<protein>
    <submittedName>
        <fullName evidence="2">Uncharacterized protein</fullName>
    </submittedName>
</protein>
<name>A0A8J6ARV7_9EUKA</name>
<feature type="region of interest" description="Disordered" evidence="1">
    <location>
        <begin position="72"/>
        <end position="198"/>
    </location>
</feature>
<dbReference type="Proteomes" id="UP000717585">
    <property type="component" value="Unassembled WGS sequence"/>
</dbReference>
<dbReference type="AlphaFoldDB" id="A0A8J6ARV7"/>